<evidence type="ECO:0000256" key="1">
    <source>
        <dbReference type="SAM" id="SignalP"/>
    </source>
</evidence>
<organism evidence="2 3">
    <name type="scientific">Novosphingobium organovorum</name>
    <dbReference type="NCBI Taxonomy" id="2930092"/>
    <lineage>
        <taxon>Bacteria</taxon>
        <taxon>Pseudomonadati</taxon>
        <taxon>Pseudomonadota</taxon>
        <taxon>Alphaproteobacteria</taxon>
        <taxon>Sphingomonadales</taxon>
        <taxon>Sphingomonadaceae</taxon>
        <taxon>Novosphingobium</taxon>
    </lineage>
</organism>
<feature type="chain" id="PRO_5045207945" evidence="1">
    <location>
        <begin position="37"/>
        <end position="815"/>
    </location>
</feature>
<dbReference type="Proteomes" id="UP001162881">
    <property type="component" value="Unassembled WGS sequence"/>
</dbReference>
<dbReference type="RefSeq" id="WP_244019692.1">
    <property type="nucleotide sequence ID" value="NZ_JALHLF010000029.1"/>
</dbReference>
<evidence type="ECO:0000313" key="3">
    <source>
        <dbReference type="Proteomes" id="UP001162881"/>
    </source>
</evidence>
<evidence type="ECO:0000313" key="2">
    <source>
        <dbReference type="EMBL" id="MCJ2182909.1"/>
    </source>
</evidence>
<feature type="signal peptide" evidence="1">
    <location>
        <begin position="1"/>
        <end position="36"/>
    </location>
</feature>
<gene>
    <name evidence="2" type="ORF">MTR62_09425</name>
</gene>
<name>A0ABT0BDN3_9SPHN</name>
<protein>
    <submittedName>
        <fullName evidence="2">Uncharacterized protein</fullName>
    </submittedName>
</protein>
<sequence length="815" mass="85036">MLNASRLNALSPRRALVGLAALATGLAALPLTPVLGADDKSANFELPGPDILAEVTRNGETLPVSQVPNLKPGDAITLHLPRGKDASQQADDFLLVSAFLRGAVNPPPDAWIAGARGWKDKAKDNTLTLKVPEGAHQLVLLMVPRTGGADGVLEKAVQGKPGEFVRAGGELYEASLDHSRLEAFMGAIRAQGDRDPEALQKVAPVLASSLGIKLQKDCLDKVLDEQASCLVKGRSSLVLSDLHTSSLADTLAGTPTDLALQLSATPQAGSGSYSAYIGAARDIAKLFGAFNNPQFGYLPALTVAKDDRLSLLLNTAPSFAKPKSVMVVGMPTIEDDVPPQLHATSTAPLCAVQGPVILPVDGAPLVFSTDFAHAMQVRVTAADGRSVELPIVARADHGGYVFDARALPKAFTGALRAHVHGRWGFSAYDGPDFTLQRPDGTPWQAAGDGGPLILGRDSTATLAGVAPACVSAVMMEVPGAKGPAQKLDWKVDAIDRLAVSVPLKDARPGPVQLAVQLQGQKDPVSVTLDTRAEASRLDALDLHAQDSVGTLTGQRLDQVKRITLGKTILTPDGLSREGDHDVLALAIEGEPLPAEGTAQVAKVELAEGRTARLSVTIAPPRPSARLLSRSVAMPARADGARPLALQSDDLLPEGGELVFSLEAPAGKSFGRDAAVEIAQGDSTLARLTLGKGLIPSSAQVLVARFDSASLPQGTYGALRYRVLDNGVPGAWQPLATLVRLPQIRALSCAKGTAACTLTGRNLFFVSAVSASADFARPVEVPVGFTGSSLTVTPSAEGTLYLRLRDDPDAVARLSR</sequence>
<keyword evidence="1" id="KW-0732">Signal</keyword>
<accession>A0ABT0BDN3</accession>
<dbReference type="EMBL" id="JALHLF010000029">
    <property type="protein sequence ID" value="MCJ2182909.1"/>
    <property type="molecule type" value="Genomic_DNA"/>
</dbReference>
<comment type="caution">
    <text evidence="2">The sequence shown here is derived from an EMBL/GenBank/DDBJ whole genome shotgun (WGS) entry which is preliminary data.</text>
</comment>
<proteinExistence type="predicted"/>
<reference evidence="2" key="1">
    <citation type="submission" date="2022-03" db="EMBL/GenBank/DDBJ databases">
        <title>Identification of a novel bacterium isolated from mangrove sediments.</title>
        <authorList>
            <person name="Pan X."/>
        </authorList>
    </citation>
    <scope>NUCLEOTIDE SEQUENCE</scope>
    <source>
        <strain evidence="2">B1949</strain>
    </source>
</reference>
<keyword evidence="3" id="KW-1185">Reference proteome</keyword>